<comment type="caution">
    <text evidence="1">The sequence shown here is derived from an EMBL/GenBank/DDBJ whole genome shotgun (WGS) entry which is preliminary data.</text>
</comment>
<dbReference type="InterPro" id="IPR018691">
    <property type="entry name" value="DUF2188"/>
</dbReference>
<organism evidence="1 2">
    <name type="scientific">Candidatus Ureaplasma intestinipullorum</name>
    <dbReference type="NCBI Taxonomy" id="2838770"/>
    <lineage>
        <taxon>Bacteria</taxon>
        <taxon>Bacillati</taxon>
        <taxon>Mycoplasmatota</taxon>
        <taxon>Mycoplasmoidales</taxon>
        <taxon>Mycoplasmoidaceae</taxon>
        <taxon>Ureaplasma</taxon>
    </lineage>
</organism>
<dbReference type="EMBL" id="JAHLFM010000017">
    <property type="protein sequence ID" value="MBU3830742.1"/>
    <property type="molecule type" value="Genomic_DNA"/>
</dbReference>
<accession>A0A9E2KX78</accession>
<dbReference type="Proteomes" id="UP000824247">
    <property type="component" value="Unassembled WGS sequence"/>
</dbReference>
<sequence>MSTTTSTTVSTTEKKGRNIYYISARKNDEGKVIGWEVKKEKCEKITALCKTKEIALEKVKALAANSGATVIIRKMDGTIQDTLKFASKDEK</sequence>
<protein>
    <submittedName>
        <fullName evidence="1">DUF2188 domain-containing protein</fullName>
    </submittedName>
</protein>
<gene>
    <name evidence="1" type="ORF">H9897_01105</name>
</gene>
<dbReference type="Pfam" id="PF09954">
    <property type="entry name" value="DUF2188"/>
    <property type="match status" value="1"/>
</dbReference>
<reference evidence="1" key="1">
    <citation type="journal article" date="2021" name="PeerJ">
        <title>Extensive microbial diversity within the chicken gut microbiome revealed by metagenomics and culture.</title>
        <authorList>
            <person name="Gilroy R."/>
            <person name="Ravi A."/>
            <person name="Getino M."/>
            <person name="Pursley I."/>
            <person name="Horton D.L."/>
            <person name="Alikhan N.F."/>
            <person name="Baker D."/>
            <person name="Gharbi K."/>
            <person name="Hall N."/>
            <person name="Watson M."/>
            <person name="Adriaenssens E.M."/>
            <person name="Foster-Nyarko E."/>
            <person name="Jarju S."/>
            <person name="Secka A."/>
            <person name="Antonio M."/>
            <person name="Oren A."/>
            <person name="Chaudhuri R.R."/>
            <person name="La Ragione R."/>
            <person name="Hildebrand F."/>
            <person name="Pallen M.J."/>
        </authorList>
    </citation>
    <scope>NUCLEOTIDE SEQUENCE</scope>
    <source>
        <strain evidence="1">A5-1222</strain>
    </source>
</reference>
<reference evidence="1" key="2">
    <citation type="submission" date="2021-04" db="EMBL/GenBank/DDBJ databases">
        <authorList>
            <person name="Gilroy R."/>
        </authorList>
    </citation>
    <scope>NUCLEOTIDE SEQUENCE</scope>
    <source>
        <strain evidence="1">A5-1222</strain>
    </source>
</reference>
<evidence type="ECO:0000313" key="2">
    <source>
        <dbReference type="Proteomes" id="UP000824247"/>
    </source>
</evidence>
<evidence type="ECO:0000313" key="1">
    <source>
        <dbReference type="EMBL" id="MBU3830742.1"/>
    </source>
</evidence>
<proteinExistence type="predicted"/>
<name>A0A9E2KX78_9BACT</name>
<dbReference type="AlphaFoldDB" id="A0A9E2KX78"/>